<feature type="coiled-coil region" evidence="2">
    <location>
        <begin position="63"/>
        <end position="128"/>
    </location>
</feature>
<dbReference type="PANTHER" id="PTHR34319">
    <property type="entry name" value="MAJOR EXPORTED PROTEIN"/>
    <property type="match status" value="1"/>
</dbReference>
<dbReference type="STRING" id="1265846.PROCOU_05928"/>
<evidence type="ECO:0000256" key="1">
    <source>
        <dbReference type="ARBA" id="ARBA00034117"/>
    </source>
</evidence>
<protein>
    <submittedName>
        <fullName evidence="4">Colicin-lik bacteriocin with DNase/tRNase domain</fullName>
    </submittedName>
</protein>
<comment type="caution">
    <text evidence="4">The sequence shown here is derived from an EMBL/GenBank/DDBJ whole genome shotgun (WGS) entry which is preliminary data.</text>
</comment>
<dbReference type="EMBL" id="SNZK01000002">
    <property type="protein sequence ID" value="TDR54817.1"/>
    <property type="molecule type" value="Genomic_DNA"/>
</dbReference>
<proteinExistence type="inferred from homology"/>
<evidence type="ECO:0000313" key="5">
    <source>
        <dbReference type="Proteomes" id="UP000295558"/>
    </source>
</evidence>
<evidence type="ECO:0000256" key="2">
    <source>
        <dbReference type="SAM" id="Coils"/>
    </source>
</evidence>
<accession>A0A4R6ZQD8</accession>
<reference evidence="4 5" key="1">
    <citation type="submission" date="2019-03" db="EMBL/GenBank/DDBJ databases">
        <title>Genomic Encyclopedia of Type Strains, Phase III (KMG-III): the genomes of soil and plant-associated and newly described type strains.</title>
        <authorList>
            <person name="Whitman W."/>
        </authorList>
    </citation>
    <scope>NUCLEOTIDE SEQUENCE [LARGE SCALE GENOMIC DNA]</scope>
    <source>
        <strain evidence="4 5">CECT 7972</strain>
    </source>
</reference>
<dbReference type="InterPro" id="IPR044925">
    <property type="entry name" value="His-Me_finger_sf"/>
</dbReference>
<evidence type="ECO:0000259" key="3">
    <source>
        <dbReference type="PROSITE" id="PS51756"/>
    </source>
</evidence>
<organism evidence="4 5">
    <name type="scientific">Listeria rocourtiae</name>
    <dbReference type="NCBI Taxonomy" id="647910"/>
    <lineage>
        <taxon>Bacteria</taxon>
        <taxon>Bacillati</taxon>
        <taxon>Bacillota</taxon>
        <taxon>Bacilli</taxon>
        <taxon>Bacillales</taxon>
        <taxon>Listeriaceae</taxon>
        <taxon>Listeria</taxon>
    </lineage>
</organism>
<dbReference type="PANTHER" id="PTHR34319:SF7">
    <property type="entry name" value="HNH ENDONUCLEASE DOMAIN-CONTAINING PROTEIN"/>
    <property type="match status" value="1"/>
</dbReference>
<dbReference type="PROSITE" id="PS51756">
    <property type="entry name" value="LXG"/>
    <property type="match status" value="1"/>
</dbReference>
<dbReference type="InterPro" id="IPR003615">
    <property type="entry name" value="HNH_nuc"/>
</dbReference>
<dbReference type="AlphaFoldDB" id="A0A4R6ZQD8"/>
<name>A0A4R6ZQD8_9LIST</name>
<dbReference type="Pfam" id="PF04740">
    <property type="entry name" value="LXG"/>
    <property type="match status" value="1"/>
</dbReference>
<dbReference type="InterPro" id="IPR006829">
    <property type="entry name" value="LXG_dom"/>
</dbReference>
<keyword evidence="5" id="KW-1185">Reference proteome</keyword>
<keyword evidence="2" id="KW-0175">Coiled coil</keyword>
<feature type="domain" description="LXG" evidence="3">
    <location>
        <begin position="1"/>
        <end position="231"/>
    </location>
</feature>
<dbReference type="RefSeq" id="WP_133620119.1">
    <property type="nucleotide sequence ID" value="NZ_SNZK01000002.1"/>
</dbReference>
<comment type="similarity">
    <text evidence="1">In the N-terminal section; belongs to the LXG family.</text>
</comment>
<evidence type="ECO:0000313" key="4">
    <source>
        <dbReference type="EMBL" id="TDR54817.1"/>
    </source>
</evidence>
<dbReference type="Proteomes" id="UP000295558">
    <property type="component" value="Unassembled WGS sequence"/>
</dbReference>
<dbReference type="SUPFAM" id="SSF54060">
    <property type="entry name" value="His-Me finger endonucleases"/>
    <property type="match status" value="1"/>
</dbReference>
<dbReference type="OrthoDB" id="2366124at2"/>
<sequence>MSRIDIAEIHNFIAVFIRESQRVQMELDHRKKAIATFLSDADIQGNIGDKAKEYYRSVYLPLIDATKTGLVDAEERLKKYEADFHSQVDPSMNARLDLARMYELQADMRKYENKIENLKSEVNSTANSMEAIGNSIGLRLGMETALGNYRREEQILEKYEQFEMTHRNVLHDVLSKLHQVKQSLAQIESGTAFDASTHMFQASKIKLGALQPKKSKTFDFDKYEKTLQGSYWVLTKNGKTDAEAAEATIAYNKGVNDGTIVVPKDSNADFDAERIKGIMEHYDVMTGNELTSMQSFSILAGMATGLVTIKGRGKVYKKTDLENIEAGLKNNNIYKVNKGKEHVGTLKKQEVRLPNVYEQPVNYTKRDRVEFNNLRKEFDNGIRKKFLKSLAGDNGLVATFEKVGLSTQDIKKMEAGKVPTGYQVHHKLPLDDGGTNDFKNLVLIKNDPFHKVLTNTQKTLTKDLNVGETMKLEWPIPDGSIYPKK</sequence>
<dbReference type="InterPro" id="IPR052947">
    <property type="entry name" value="T6SS_Hcp1_domain"/>
</dbReference>
<gene>
    <name evidence="4" type="ORF">DFP96_102412</name>
</gene>
<dbReference type="CDD" id="cd00085">
    <property type="entry name" value="HNHc"/>
    <property type="match status" value="1"/>
</dbReference>